<dbReference type="GeneTree" id="ENSGT00390000012489"/>
<keyword evidence="3" id="KW-1185">Reference proteome</keyword>
<reference evidence="2" key="2">
    <citation type="submission" date="2025-08" db="UniProtKB">
        <authorList>
            <consortium name="Ensembl"/>
        </authorList>
    </citation>
    <scope>IDENTIFICATION</scope>
</reference>
<dbReference type="PANTHER" id="PTHR15578">
    <property type="entry name" value="CHROMOSOME 8 C22ORF31 HOMOLOG"/>
    <property type="match status" value="1"/>
</dbReference>
<sequence length="279" mass="31372">HPIYVRRDPGIPVYGLRQSILLNTRLQVCYVDAPALTNKQSISAPAPGTTSSWEVVKNPFVASPFSLVKLVLRRQLKGKCCPVPCKFGEAKLPKRLKPKDDSARKATQRASIRGSISSKTSPGHRWPAGDIRESKESSKEKKLTVRQDLEDRYAEHVAATQVLPWDSGTAAWKGQVLLPEARKRQQLAEDTLTIHGLPTEVYRALYRAAVEPMLRNPWGTPKRYSLELGKTIKQKLWEALCGQAATCEPVQRDPFPGRRRLDAQEQPVLKKRPKLKSEQ</sequence>
<feature type="compositionally biased region" description="Polar residues" evidence="1">
    <location>
        <begin position="108"/>
        <end position="121"/>
    </location>
</feature>
<dbReference type="Ensembl" id="ENSMICT00000058929.1">
    <property type="protein sequence ID" value="ENSMICP00000040522.1"/>
    <property type="gene ID" value="ENSMICG00000045788.1"/>
</dbReference>
<name>A0A8C5XSB1_MICMU</name>
<feature type="region of interest" description="Disordered" evidence="1">
    <location>
        <begin position="96"/>
        <end position="143"/>
    </location>
</feature>
<evidence type="ECO:0000256" key="1">
    <source>
        <dbReference type="SAM" id="MobiDB-lite"/>
    </source>
</evidence>
<dbReference type="EMBL" id="ABDC03024632">
    <property type="status" value="NOT_ANNOTATED_CDS"/>
    <property type="molecule type" value="Genomic_DNA"/>
</dbReference>
<accession>A0A8C5XSB1</accession>
<reference evidence="2" key="1">
    <citation type="submission" date="2016-12" db="EMBL/GenBank/DDBJ databases">
        <title>Mouse lemur reference genome and diversity panel.</title>
        <authorList>
            <person name="Harris R."/>
            <person name="Larsen P."/>
            <person name="Liu Y."/>
            <person name="Hughes D.S."/>
            <person name="Murali S."/>
            <person name="Raveendran M."/>
            <person name="Korchina V."/>
            <person name="Wang M."/>
            <person name="Jhangiani S."/>
            <person name="Bandaranaike D."/>
            <person name="Bellair M."/>
            <person name="Blankenburg K."/>
            <person name="Chao H."/>
            <person name="Dahdouli M."/>
            <person name="Dinh H."/>
            <person name="Doddapaneni H."/>
            <person name="English A."/>
            <person name="Firestine M."/>
            <person name="Gnanaolivu R."/>
            <person name="Gross S."/>
            <person name="Hernandez B."/>
            <person name="Javaid M."/>
            <person name="Jayaseelan J."/>
            <person name="Jones J."/>
            <person name="Khan Z."/>
            <person name="Kovar C."/>
            <person name="Kurapati P."/>
            <person name="Le B."/>
            <person name="Lee S."/>
            <person name="Li M."/>
            <person name="Mathew T."/>
            <person name="Narasimhan A."/>
            <person name="Ngo D."/>
            <person name="Nguyen L."/>
            <person name="Okwuonu G."/>
            <person name="Ongeri F."/>
            <person name="Osuji N."/>
            <person name="Pu L.-L."/>
            <person name="Puazo M."/>
            <person name="Quiroz J."/>
            <person name="Raj R."/>
            <person name="Rajbhandari K."/>
            <person name="Reid J.G."/>
            <person name="Santibanez J."/>
            <person name="Sexton D."/>
            <person name="Skinner E."/>
            <person name="Vee V."/>
            <person name="Weissenberger G."/>
            <person name="Wu Y."/>
            <person name="Xin Y."/>
            <person name="Han Y."/>
            <person name="Campbell C."/>
            <person name="Brown A."/>
            <person name="Sullivan B."/>
            <person name="Shelton J."/>
            <person name="Brown S."/>
            <person name="Dudchenko O."/>
            <person name="Machol I."/>
            <person name="Durand N."/>
            <person name="Shamim M."/>
            <person name="Lieberman A."/>
            <person name="Muzny D.M."/>
            <person name="Richards S."/>
            <person name="Yoder A."/>
            <person name="Worley K.C."/>
            <person name="Rogers J."/>
            <person name="Gibbs R.A."/>
        </authorList>
    </citation>
    <scope>NUCLEOTIDE SEQUENCE [LARGE SCALE GENOMIC DNA]</scope>
</reference>
<dbReference type="PANTHER" id="PTHR15578:SF0">
    <property type="entry name" value="CHROMOSOME 22 OPEN READING FRAME 31"/>
    <property type="match status" value="1"/>
</dbReference>
<dbReference type="InterPro" id="IPR028970">
    <property type="entry name" value="DUF4662"/>
</dbReference>
<feature type="region of interest" description="Disordered" evidence="1">
    <location>
        <begin position="249"/>
        <end position="279"/>
    </location>
</feature>
<proteinExistence type="predicted"/>
<organism evidence="2 3">
    <name type="scientific">Microcebus murinus</name>
    <name type="common">Gray mouse lemur</name>
    <name type="synonym">Lemur murinus</name>
    <dbReference type="NCBI Taxonomy" id="30608"/>
    <lineage>
        <taxon>Eukaryota</taxon>
        <taxon>Metazoa</taxon>
        <taxon>Chordata</taxon>
        <taxon>Craniata</taxon>
        <taxon>Vertebrata</taxon>
        <taxon>Euteleostomi</taxon>
        <taxon>Mammalia</taxon>
        <taxon>Eutheria</taxon>
        <taxon>Euarchontoglires</taxon>
        <taxon>Primates</taxon>
        <taxon>Strepsirrhini</taxon>
        <taxon>Lemuriformes</taxon>
        <taxon>Cheirogaleidae</taxon>
        <taxon>Microcebus</taxon>
    </lineage>
</organism>
<feature type="compositionally biased region" description="Basic and acidic residues" evidence="1">
    <location>
        <begin position="130"/>
        <end position="143"/>
    </location>
</feature>
<gene>
    <name evidence="2" type="primary">C22orf31</name>
    <name evidence="2" type="synonym">C21H22orf31</name>
</gene>
<reference evidence="2" key="3">
    <citation type="submission" date="2025-09" db="UniProtKB">
        <authorList>
            <consortium name="Ensembl"/>
        </authorList>
    </citation>
    <scope>IDENTIFICATION</scope>
</reference>
<dbReference type="AlphaFoldDB" id="A0A8C5XSB1"/>
<dbReference type="Pfam" id="PF15578">
    <property type="entry name" value="DUF4662"/>
    <property type="match status" value="1"/>
</dbReference>
<dbReference type="Proteomes" id="UP000694394">
    <property type="component" value="Chromosome 21"/>
</dbReference>
<evidence type="ECO:0000313" key="2">
    <source>
        <dbReference type="Ensembl" id="ENSMICP00000040522.1"/>
    </source>
</evidence>
<evidence type="ECO:0000313" key="3">
    <source>
        <dbReference type="Proteomes" id="UP000694394"/>
    </source>
</evidence>
<feature type="compositionally biased region" description="Basic residues" evidence="1">
    <location>
        <begin position="269"/>
        <end position="279"/>
    </location>
</feature>
<protein>
    <submittedName>
        <fullName evidence="2">Chromosome 22 open reading frame 31</fullName>
    </submittedName>
</protein>